<proteinExistence type="inferred from homology"/>
<dbReference type="Pfam" id="PF00441">
    <property type="entry name" value="Acyl-CoA_dh_1"/>
    <property type="match status" value="1"/>
</dbReference>
<dbReference type="Gene3D" id="6.10.250.600">
    <property type="match status" value="1"/>
</dbReference>
<feature type="domain" description="Adaptive response protein AidB N-terminal" evidence="8">
    <location>
        <begin position="18"/>
        <end position="172"/>
    </location>
</feature>
<evidence type="ECO:0000259" key="7">
    <source>
        <dbReference type="Pfam" id="PF02770"/>
    </source>
</evidence>
<evidence type="ECO:0000256" key="2">
    <source>
        <dbReference type="ARBA" id="ARBA00009347"/>
    </source>
</evidence>
<dbReference type="Gene3D" id="1.20.140.10">
    <property type="entry name" value="Butyryl-CoA Dehydrogenase, subunit A, domain 3"/>
    <property type="match status" value="1"/>
</dbReference>
<organism evidence="9 10">
    <name type="scientific">Microbacterium kribbense</name>
    <dbReference type="NCBI Taxonomy" id="433645"/>
    <lineage>
        <taxon>Bacteria</taxon>
        <taxon>Bacillati</taxon>
        <taxon>Actinomycetota</taxon>
        <taxon>Actinomycetes</taxon>
        <taxon>Micrococcales</taxon>
        <taxon>Microbacteriaceae</taxon>
        <taxon>Microbacterium</taxon>
    </lineage>
</organism>
<dbReference type="InterPro" id="IPR006091">
    <property type="entry name" value="Acyl-CoA_Oxase/DH_mid-dom"/>
</dbReference>
<evidence type="ECO:0000256" key="5">
    <source>
        <dbReference type="RuleBase" id="RU362125"/>
    </source>
</evidence>
<dbReference type="PANTHER" id="PTHR42707">
    <property type="entry name" value="ACYL-COA DEHYDROGENASE"/>
    <property type="match status" value="1"/>
</dbReference>
<accession>A0ABP7GN34</accession>
<reference evidence="10" key="1">
    <citation type="journal article" date="2019" name="Int. J. Syst. Evol. Microbiol.">
        <title>The Global Catalogue of Microorganisms (GCM) 10K type strain sequencing project: providing services to taxonomists for standard genome sequencing and annotation.</title>
        <authorList>
            <consortium name="The Broad Institute Genomics Platform"/>
            <consortium name="The Broad Institute Genome Sequencing Center for Infectious Disease"/>
            <person name="Wu L."/>
            <person name="Ma J."/>
        </authorList>
    </citation>
    <scope>NUCLEOTIDE SEQUENCE [LARGE SCALE GENOMIC DNA]</scope>
    <source>
        <strain evidence="10">JCM 16950</strain>
    </source>
</reference>
<name>A0ABP7GN34_9MICO</name>
<evidence type="ECO:0000259" key="8">
    <source>
        <dbReference type="Pfam" id="PF18158"/>
    </source>
</evidence>
<evidence type="ECO:0000259" key="6">
    <source>
        <dbReference type="Pfam" id="PF00441"/>
    </source>
</evidence>
<keyword evidence="3 5" id="KW-0285">Flavoprotein</keyword>
<sequence length="557" mass="60666">MSTLGRGRQPGGTHIVENQPDWRVDIDEYDLNHPLRDAVAAFGAGWADAQLHEVGTLVGERSFQRDAQLAHQHPPVAHTFDRWGFRLDEVEYDESYHRIIAAAVAHGAHTAAWADPKPGAAVARAATFMLFAQVEPGHACPISMTHSAVASLRDSPWIADDWLPRLYSRSYDRHLLPADQKPSALVGMAMTEKQGGSDVRANTTTAVHVSGHSYQLTGHKWFCSAPMSDGFLVLAQSHRASTQEGLSCLFVPRVLPHGDRNVFRVQRLKDKVGNRSNASAEIEFDGTVGVLVGEPGRGVRTIIEMVQRTRLDCVLGTAAGMRQSVAEALWHARGRRAFGRMLVEQPAMTAVLADLALEAEAAMLTGMRLAQAFEADASDQDVALRRLATPVSKYWVCKRGPQHAYEAMECLGGNGYIESFPLGRRYREQPVMAIWEGSGNVIALDVLRALARDPDSADAVRAELQTTRGAHPLLDAHTAGTLTLLREMSLAEPDGAQAQARRLTEALALALQASTMVRYAPRIDAEAFIGARLGQSRGWQYGVLPPGTDAAAIIARH</sequence>
<dbReference type="InterPro" id="IPR041504">
    <property type="entry name" value="AidB_N"/>
</dbReference>
<keyword evidence="4 5" id="KW-0274">FAD</keyword>
<dbReference type="Pfam" id="PF02770">
    <property type="entry name" value="Acyl-CoA_dh_M"/>
    <property type="match status" value="1"/>
</dbReference>
<comment type="cofactor">
    <cofactor evidence="1 5">
        <name>FAD</name>
        <dbReference type="ChEBI" id="CHEBI:57692"/>
    </cofactor>
</comment>
<dbReference type="InterPro" id="IPR052904">
    <property type="entry name" value="Acyl-CoA_dehydrogenase-like"/>
</dbReference>
<feature type="domain" description="Acyl-CoA oxidase/dehydrogenase middle" evidence="7">
    <location>
        <begin position="187"/>
        <end position="286"/>
    </location>
</feature>
<evidence type="ECO:0000256" key="4">
    <source>
        <dbReference type="ARBA" id="ARBA00022827"/>
    </source>
</evidence>
<comment type="caution">
    <text evidence="9">The sequence shown here is derived from an EMBL/GenBank/DDBJ whole genome shotgun (WGS) entry which is preliminary data.</text>
</comment>
<dbReference type="Proteomes" id="UP001500540">
    <property type="component" value="Unassembled WGS sequence"/>
</dbReference>
<comment type="similarity">
    <text evidence="2 5">Belongs to the acyl-CoA dehydrogenase family.</text>
</comment>
<dbReference type="InterPro" id="IPR009100">
    <property type="entry name" value="AcylCoA_DH/oxidase_NM_dom_sf"/>
</dbReference>
<evidence type="ECO:0000256" key="1">
    <source>
        <dbReference type="ARBA" id="ARBA00001974"/>
    </source>
</evidence>
<dbReference type="InterPro" id="IPR036250">
    <property type="entry name" value="AcylCo_DH-like_C"/>
</dbReference>
<evidence type="ECO:0000256" key="3">
    <source>
        <dbReference type="ARBA" id="ARBA00022630"/>
    </source>
</evidence>
<keyword evidence="5" id="KW-0560">Oxidoreductase</keyword>
<dbReference type="RefSeq" id="WP_344783820.1">
    <property type="nucleotide sequence ID" value="NZ_BAABAF010000008.1"/>
</dbReference>
<dbReference type="InterPro" id="IPR009075">
    <property type="entry name" value="AcylCo_DH/oxidase_C"/>
</dbReference>
<dbReference type="SUPFAM" id="SSF47203">
    <property type="entry name" value="Acyl-CoA dehydrogenase C-terminal domain-like"/>
    <property type="match status" value="1"/>
</dbReference>
<protein>
    <submittedName>
        <fullName evidence="9">Acyl-CoA dehydrogenase family protein</fullName>
    </submittedName>
</protein>
<dbReference type="PANTHER" id="PTHR42707:SF3">
    <property type="entry name" value="ACYL-COA DEHYDROGENASE AIDB-RELATED"/>
    <property type="match status" value="1"/>
</dbReference>
<keyword evidence="10" id="KW-1185">Reference proteome</keyword>
<feature type="domain" description="Acyl-CoA dehydrogenase/oxidase C-terminal" evidence="6">
    <location>
        <begin position="296"/>
        <end position="450"/>
    </location>
</feature>
<dbReference type="PROSITE" id="PS00072">
    <property type="entry name" value="ACYL_COA_DH_1"/>
    <property type="match status" value="1"/>
</dbReference>
<evidence type="ECO:0000313" key="10">
    <source>
        <dbReference type="Proteomes" id="UP001500540"/>
    </source>
</evidence>
<gene>
    <name evidence="9" type="ORF">GCM10022240_23520</name>
</gene>
<dbReference type="SUPFAM" id="SSF56645">
    <property type="entry name" value="Acyl-CoA dehydrogenase NM domain-like"/>
    <property type="match status" value="1"/>
</dbReference>
<evidence type="ECO:0000313" key="9">
    <source>
        <dbReference type="EMBL" id="GAA3770558.1"/>
    </source>
</evidence>
<dbReference type="Gene3D" id="2.40.110.20">
    <property type="match status" value="1"/>
</dbReference>
<dbReference type="EMBL" id="BAABAF010000008">
    <property type="protein sequence ID" value="GAA3770558.1"/>
    <property type="molecule type" value="Genomic_DNA"/>
</dbReference>
<dbReference type="Pfam" id="PF18158">
    <property type="entry name" value="AidB_N"/>
    <property type="match status" value="1"/>
</dbReference>
<dbReference type="InterPro" id="IPR006089">
    <property type="entry name" value="Acyl-CoA_DH_CS"/>
</dbReference>